<reference evidence="1 2" key="1">
    <citation type="submission" date="2017-06" db="EMBL/GenBank/DDBJ databases">
        <title>Genome sequencing of cyanobaciteial culture collection at National Institute for Environmental Studies (NIES).</title>
        <authorList>
            <person name="Hirose Y."/>
            <person name="Shimura Y."/>
            <person name="Fujisawa T."/>
            <person name="Nakamura Y."/>
            <person name="Kawachi M."/>
        </authorList>
    </citation>
    <scope>NUCLEOTIDE SEQUENCE [LARGE SCALE GENOMIC DNA]</scope>
    <source>
        <strain evidence="1 2">NIES-37</strain>
    </source>
</reference>
<keyword evidence="2" id="KW-1185">Reference proteome</keyword>
<protein>
    <submittedName>
        <fullName evidence="1">Uncharacterized protein</fullName>
    </submittedName>
</protein>
<gene>
    <name evidence="1" type="ORF">NIES37_23330</name>
</gene>
<dbReference type="AlphaFoldDB" id="A0A1Z4MY48"/>
<sequence length="40" mass="4662">MLNKYSLSLSDEVNLLMLDIYVSKSTQKTSMIHEVLKKLF</sequence>
<dbReference type="EMBL" id="AP018248">
    <property type="protein sequence ID" value="BAY98383.1"/>
    <property type="molecule type" value="Genomic_DNA"/>
</dbReference>
<organism evidence="1 2">
    <name type="scientific">Tolypothrix tenuis PCC 7101</name>
    <dbReference type="NCBI Taxonomy" id="231146"/>
    <lineage>
        <taxon>Bacteria</taxon>
        <taxon>Bacillati</taxon>
        <taxon>Cyanobacteriota</taxon>
        <taxon>Cyanophyceae</taxon>
        <taxon>Nostocales</taxon>
        <taxon>Tolypothrichaceae</taxon>
        <taxon>Tolypothrix</taxon>
    </lineage>
</organism>
<accession>A0A1Z4MY48</accession>
<evidence type="ECO:0000313" key="1">
    <source>
        <dbReference type="EMBL" id="BAY98383.1"/>
    </source>
</evidence>
<name>A0A1Z4MY48_9CYAN</name>
<proteinExistence type="predicted"/>
<dbReference type="Proteomes" id="UP000218785">
    <property type="component" value="Chromosome"/>
</dbReference>
<evidence type="ECO:0000313" key="2">
    <source>
        <dbReference type="Proteomes" id="UP000218785"/>
    </source>
</evidence>
<dbReference type="KEGG" id="ttq:NIES37_23330"/>